<keyword evidence="2" id="KW-1185">Reference proteome</keyword>
<sequence>MQGGVSFLSPHLFAEILNQSLVTPSLSMPGFREILDVIDMTPEPVAGGIKDSGTRPK</sequence>
<proteinExistence type="predicted"/>
<accession>A0A6S6XS89</accession>
<organism evidence="1 2">
    <name type="scientific">Denitratisoma oestradiolicum</name>
    <dbReference type="NCBI Taxonomy" id="311182"/>
    <lineage>
        <taxon>Bacteria</taxon>
        <taxon>Pseudomonadati</taxon>
        <taxon>Pseudomonadota</taxon>
        <taxon>Betaproteobacteria</taxon>
        <taxon>Nitrosomonadales</taxon>
        <taxon>Sterolibacteriaceae</taxon>
        <taxon>Denitratisoma</taxon>
    </lineage>
</organism>
<evidence type="ECO:0000313" key="1">
    <source>
        <dbReference type="EMBL" id="CAB1368846.1"/>
    </source>
</evidence>
<evidence type="ECO:0000313" key="2">
    <source>
        <dbReference type="Proteomes" id="UP000515733"/>
    </source>
</evidence>
<reference evidence="1 2" key="1">
    <citation type="submission" date="2020-03" db="EMBL/GenBank/DDBJ databases">
        <authorList>
            <consortium name="Genoscope - CEA"/>
            <person name="William W."/>
        </authorList>
    </citation>
    <scope>NUCLEOTIDE SEQUENCE [LARGE SCALE GENOMIC DNA]</scope>
    <source>
        <strain evidence="2">DSM 16959</strain>
    </source>
</reference>
<dbReference type="EMBL" id="LR778301">
    <property type="protein sequence ID" value="CAB1368846.1"/>
    <property type="molecule type" value="Genomic_DNA"/>
</dbReference>
<dbReference type="KEGG" id="doe:DENOEST_1681"/>
<dbReference type="Proteomes" id="UP000515733">
    <property type="component" value="Chromosome"/>
</dbReference>
<dbReference type="AlphaFoldDB" id="A0A6S6XS89"/>
<gene>
    <name evidence="1" type="ORF">DENOEST_1681</name>
</gene>
<protein>
    <submittedName>
        <fullName evidence="1">Uncharacterized protein</fullName>
    </submittedName>
</protein>
<name>A0A6S6XS89_9PROT</name>